<keyword evidence="1" id="KW-0812">Transmembrane</keyword>
<keyword evidence="1" id="KW-0472">Membrane</keyword>
<dbReference type="Proteomes" id="UP001143674">
    <property type="component" value="Unassembled WGS sequence"/>
</dbReference>
<keyword evidence="1" id="KW-1133">Transmembrane helix</keyword>
<evidence type="ECO:0000313" key="3">
    <source>
        <dbReference type="Proteomes" id="UP001143674"/>
    </source>
</evidence>
<name>A0AAE3NMM9_RALSL</name>
<dbReference type="EMBL" id="JAIVEX010000013">
    <property type="protein sequence ID" value="MDB0524343.1"/>
    <property type="molecule type" value="Genomic_DNA"/>
</dbReference>
<evidence type="ECO:0000313" key="2">
    <source>
        <dbReference type="EMBL" id="MDB0524343.1"/>
    </source>
</evidence>
<comment type="caution">
    <text evidence="2">The sequence shown here is derived from an EMBL/GenBank/DDBJ whole genome shotgun (WGS) entry which is preliminary data.</text>
</comment>
<accession>A0AAE3NMM9</accession>
<protein>
    <recommendedName>
        <fullName evidence="4">Transmembrane protein</fullName>
    </recommendedName>
</protein>
<dbReference type="AlphaFoldDB" id="A0AAE3NMM9"/>
<dbReference type="RefSeq" id="WP_184849053.1">
    <property type="nucleotide sequence ID" value="NZ_JABZEH010000001.1"/>
</dbReference>
<sequence length="99" mass="10705">MKSKLGGAGLLATWLVVAAWGLNDWWGAHLDNVPKPPEALGSWLTQLAGAINAEEAGDIDFLFGFAIALVIVSTLTWLLLAAFRYGRSRVQRSREKAAP</sequence>
<evidence type="ECO:0000256" key="1">
    <source>
        <dbReference type="SAM" id="Phobius"/>
    </source>
</evidence>
<feature type="transmembrane region" description="Helical" evidence="1">
    <location>
        <begin position="61"/>
        <end position="83"/>
    </location>
</feature>
<gene>
    <name evidence="2" type="ORF">LBW55_22300</name>
</gene>
<organism evidence="2 3">
    <name type="scientific">Ralstonia solanacearum</name>
    <name type="common">Pseudomonas solanacearum</name>
    <dbReference type="NCBI Taxonomy" id="305"/>
    <lineage>
        <taxon>Bacteria</taxon>
        <taxon>Pseudomonadati</taxon>
        <taxon>Pseudomonadota</taxon>
        <taxon>Betaproteobacteria</taxon>
        <taxon>Burkholderiales</taxon>
        <taxon>Burkholderiaceae</taxon>
        <taxon>Ralstonia</taxon>
        <taxon>Ralstonia solanacearum species complex</taxon>
    </lineage>
</organism>
<reference evidence="2" key="1">
    <citation type="submission" date="2021-09" db="EMBL/GenBank/DDBJ databases">
        <title>Genomic analysis of Ralstonia spp.</title>
        <authorList>
            <person name="Aburjaile F."/>
            <person name="Ariute J.C."/>
            <person name="Pais A.K.L."/>
            <person name="Albuquerque G.M.R."/>
            <person name="Silva A.M.F."/>
            <person name="Brenig B."/>
            <person name="Azevedo V."/>
            <person name="Matiuzzi M."/>
            <person name="Ramos R."/>
            <person name="Goes-Neto A."/>
            <person name="Soares S."/>
            <person name="Iseppon A.M.B."/>
            <person name="Souza E."/>
            <person name="Gama M."/>
        </authorList>
    </citation>
    <scope>NUCLEOTIDE SEQUENCE</scope>
    <source>
        <strain evidence="2">B4</strain>
    </source>
</reference>
<evidence type="ECO:0008006" key="4">
    <source>
        <dbReference type="Google" id="ProtNLM"/>
    </source>
</evidence>
<proteinExistence type="predicted"/>